<sequence length="115" mass="12796">MLLGKRPEPPIRRSTSSAEFPAVVFDIEAHRPADNEENEGAEDFPLTRYMLPQSGISGDLEEEVAAGTASSMGVCGLCNRRLGPGRDIYMYRGDIAFCSLECRQQQMNLDEQKKK</sequence>
<dbReference type="InterPro" id="IPR007650">
    <property type="entry name" value="Zf-FLZ_dom"/>
</dbReference>
<dbReference type="PANTHER" id="PTHR33059:SF4">
    <property type="entry name" value="FCS-LIKE ZINC FINGER 5"/>
    <property type="match status" value="1"/>
</dbReference>
<organism evidence="7 8">
    <name type="scientific">Canna indica</name>
    <name type="common">Indian-shot</name>
    <dbReference type="NCBI Taxonomy" id="4628"/>
    <lineage>
        <taxon>Eukaryota</taxon>
        <taxon>Viridiplantae</taxon>
        <taxon>Streptophyta</taxon>
        <taxon>Embryophyta</taxon>
        <taxon>Tracheophyta</taxon>
        <taxon>Spermatophyta</taxon>
        <taxon>Magnoliopsida</taxon>
        <taxon>Liliopsida</taxon>
        <taxon>Zingiberales</taxon>
        <taxon>Cannaceae</taxon>
        <taxon>Canna</taxon>
    </lineage>
</organism>
<keyword evidence="3" id="KW-0963">Cytoplasm</keyword>
<evidence type="ECO:0000256" key="2">
    <source>
        <dbReference type="ARBA" id="ARBA00009374"/>
    </source>
</evidence>
<evidence type="ECO:0000313" key="7">
    <source>
        <dbReference type="EMBL" id="WOK94020.1"/>
    </source>
</evidence>
<feature type="domain" description="FLZ-type" evidence="6">
    <location>
        <begin position="70"/>
        <end position="114"/>
    </location>
</feature>
<dbReference type="PANTHER" id="PTHR33059">
    <property type="entry name" value="FCS-LIKE ZINC FINGER 5"/>
    <property type="match status" value="1"/>
</dbReference>
<feature type="zinc finger region" description="FLZ-type" evidence="5">
    <location>
        <begin position="70"/>
        <end position="114"/>
    </location>
</feature>
<evidence type="ECO:0000256" key="5">
    <source>
        <dbReference type="PROSITE-ProRule" id="PRU01131"/>
    </source>
</evidence>
<protein>
    <recommendedName>
        <fullName evidence="6">FLZ-type domain-containing protein</fullName>
    </recommendedName>
</protein>
<evidence type="ECO:0000313" key="8">
    <source>
        <dbReference type="Proteomes" id="UP001327560"/>
    </source>
</evidence>
<dbReference type="Pfam" id="PF04570">
    <property type="entry name" value="zf-FLZ"/>
    <property type="match status" value="1"/>
</dbReference>
<evidence type="ECO:0000256" key="1">
    <source>
        <dbReference type="ARBA" id="ARBA00004496"/>
    </source>
</evidence>
<dbReference type="PROSITE" id="PS51795">
    <property type="entry name" value="ZF_FLZ"/>
    <property type="match status" value="1"/>
</dbReference>
<dbReference type="AlphaFoldDB" id="A0AAQ3Q097"/>
<evidence type="ECO:0000256" key="3">
    <source>
        <dbReference type="ARBA" id="ARBA00022490"/>
    </source>
</evidence>
<keyword evidence="8" id="KW-1185">Reference proteome</keyword>
<gene>
    <name evidence="7" type="ORF">Cni_G02722</name>
</gene>
<reference evidence="7 8" key="1">
    <citation type="submission" date="2023-10" db="EMBL/GenBank/DDBJ databases">
        <title>Chromosome-scale genome assembly provides insights into flower coloration mechanisms of Canna indica.</title>
        <authorList>
            <person name="Li C."/>
        </authorList>
    </citation>
    <scope>NUCLEOTIDE SEQUENCE [LARGE SCALE GENOMIC DNA]</scope>
    <source>
        <tissue evidence="7">Flower</tissue>
    </source>
</reference>
<dbReference type="GO" id="GO:0005737">
    <property type="term" value="C:cytoplasm"/>
    <property type="evidence" value="ECO:0007669"/>
    <property type="project" value="UniProtKB-SubCell"/>
</dbReference>
<dbReference type="GO" id="GO:0046872">
    <property type="term" value="F:metal ion binding"/>
    <property type="evidence" value="ECO:0007669"/>
    <property type="project" value="UniProtKB-KW"/>
</dbReference>
<dbReference type="Proteomes" id="UP001327560">
    <property type="component" value="Chromosome 1"/>
</dbReference>
<comment type="similarity">
    <text evidence="2">Belongs to the FLZ family.</text>
</comment>
<evidence type="ECO:0000256" key="4">
    <source>
        <dbReference type="ARBA" id="ARBA00022723"/>
    </source>
</evidence>
<comment type="subcellular location">
    <subcellularLocation>
        <location evidence="1">Cytoplasm</location>
    </subcellularLocation>
</comment>
<dbReference type="EMBL" id="CP136890">
    <property type="protein sequence ID" value="WOK94020.1"/>
    <property type="molecule type" value="Genomic_DNA"/>
</dbReference>
<keyword evidence="4" id="KW-0479">Metal-binding</keyword>
<name>A0AAQ3Q097_9LILI</name>
<evidence type="ECO:0000259" key="6">
    <source>
        <dbReference type="PROSITE" id="PS51795"/>
    </source>
</evidence>
<proteinExistence type="inferred from homology"/>
<accession>A0AAQ3Q097</accession>